<gene>
    <name evidence="2" type="ORF">EPI10_006439</name>
</gene>
<name>A0A5B6WR87_9ROSI</name>
<evidence type="ECO:0000313" key="3">
    <source>
        <dbReference type="Proteomes" id="UP000325315"/>
    </source>
</evidence>
<comment type="caution">
    <text evidence="2">The sequence shown here is derived from an EMBL/GenBank/DDBJ whole genome shotgun (WGS) entry which is preliminary data.</text>
</comment>
<reference evidence="3" key="1">
    <citation type="journal article" date="2019" name="Plant Biotechnol. J.">
        <title>Genome sequencing of the Australian wild diploid species Gossypium australe highlights disease resistance and delayed gland morphogenesis.</title>
        <authorList>
            <person name="Cai Y."/>
            <person name="Cai X."/>
            <person name="Wang Q."/>
            <person name="Wang P."/>
            <person name="Zhang Y."/>
            <person name="Cai C."/>
            <person name="Xu Y."/>
            <person name="Wang K."/>
            <person name="Zhou Z."/>
            <person name="Wang C."/>
            <person name="Geng S."/>
            <person name="Li B."/>
            <person name="Dong Q."/>
            <person name="Hou Y."/>
            <person name="Wang H."/>
            <person name="Ai P."/>
            <person name="Liu Z."/>
            <person name="Yi F."/>
            <person name="Sun M."/>
            <person name="An G."/>
            <person name="Cheng J."/>
            <person name="Zhang Y."/>
            <person name="Shi Q."/>
            <person name="Xie Y."/>
            <person name="Shi X."/>
            <person name="Chang Y."/>
            <person name="Huang F."/>
            <person name="Chen Y."/>
            <person name="Hong S."/>
            <person name="Mi L."/>
            <person name="Sun Q."/>
            <person name="Zhang L."/>
            <person name="Zhou B."/>
            <person name="Peng R."/>
            <person name="Zhang X."/>
            <person name="Liu F."/>
        </authorList>
    </citation>
    <scope>NUCLEOTIDE SEQUENCE [LARGE SCALE GENOMIC DNA]</scope>
    <source>
        <strain evidence="3">cv. PA1801</strain>
    </source>
</reference>
<dbReference type="Proteomes" id="UP000325315">
    <property type="component" value="Unassembled WGS sequence"/>
</dbReference>
<evidence type="ECO:0000313" key="2">
    <source>
        <dbReference type="EMBL" id="KAA3484350.1"/>
    </source>
</evidence>
<dbReference type="OrthoDB" id="999762at2759"/>
<protein>
    <submittedName>
        <fullName evidence="2">NADH--cytochrome b5 reductase 1-like</fullName>
    </submittedName>
</protein>
<feature type="region of interest" description="Disordered" evidence="1">
    <location>
        <begin position="1"/>
        <end position="39"/>
    </location>
</feature>
<keyword evidence="3" id="KW-1185">Reference proteome</keyword>
<dbReference type="EMBL" id="SMMG02000002">
    <property type="protein sequence ID" value="KAA3484350.1"/>
    <property type="molecule type" value="Genomic_DNA"/>
</dbReference>
<proteinExistence type="predicted"/>
<evidence type="ECO:0000256" key="1">
    <source>
        <dbReference type="SAM" id="MobiDB-lite"/>
    </source>
</evidence>
<organism evidence="2 3">
    <name type="scientific">Gossypium australe</name>
    <dbReference type="NCBI Taxonomy" id="47621"/>
    <lineage>
        <taxon>Eukaryota</taxon>
        <taxon>Viridiplantae</taxon>
        <taxon>Streptophyta</taxon>
        <taxon>Embryophyta</taxon>
        <taxon>Tracheophyta</taxon>
        <taxon>Spermatophyta</taxon>
        <taxon>Magnoliopsida</taxon>
        <taxon>eudicotyledons</taxon>
        <taxon>Gunneridae</taxon>
        <taxon>Pentapetalae</taxon>
        <taxon>rosids</taxon>
        <taxon>malvids</taxon>
        <taxon>Malvales</taxon>
        <taxon>Malvaceae</taxon>
        <taxon>Malvoideae</taxon>
        <taxon>Gossypium</taxon>
    </lineage>
</organism>
<sequence>MQDPPPPTEGNVPHDNLMFDNANDNTLGDPPTPPQLPANLHMAHNERTLRDYALPSLDMVPGSITRWDKLARKFLQKFFPISKAVQLRREISVFR</sequence>
<accession>A0A5B6WR87</accession>
<dbReference type="AlphaFoldDB" id="A0A5B6WR87"/>